<dbReference type="InterPro" id="IPR001387">
    <property type="entry name" value="Cro/C1-type_HTH"/>
</dbReference>
<dbReference type="Gene3D" id="1.10.260.40">
    <property type="entry name" value="lambda repressor-like DNA-binding domains"/>
    <property type="match status" value="1"/>
</dbReference>
<dbReference type="GO" id="GO:0003677">
    <property type="term" value="F:DNA binding"/>
    <property type="evidence" value="ECO:0007669"/>
    <property type="project" value="InterPro"/>
</dbReference>
<evidence type="ECO:0000313" key="2">
    <source>
        <dbReference type="EMBL" id="HDX31028.1"/>
    </source>
</evidence>
<reference evidence="2" key="1">
    <citation type="journal article" date="2020" name="mSystems">
        <title>Genome- and Community-Level Interaction Insights into Carbon Utilization and Element Cycling Functions of Hydrothermarchaeota in Hydrothermal Sediment.</title>
        <authorList>
            <person name="Zhou Z."/>
            <person name="Liu Y."/>
            <person name="Xu W."/>
            <person name="Pan J."/>
            <person name="Luo Z.H."/>
            <person name="Li M."/>
        </authorList>
    </citation>
    <scope>NUCLEOTIDE SEQUENCE [LARGE SCALE GENOMIC DNA]</scope>
    <source>
        <strain evidence="2">SpSt-289</strain>
    </source>
</reference>
<organism evidence="2">
    <name type="scientific">Caldilinea aerophila</name>
    <dbReference type="NCBI Taxonomy" id="133453"/>
    <lineage>
        <taxon>Bacteria</taxon>
        <taxon>Bacillati</taxon>
        <taxon>Chloroflexota</taxon>
        <taxon>Caldilineae</taxon>
        <taxon>Caldilineales</taxon>
        <taxon>Caldilineaceae</taxon>
        <taxon>Caldilinea</taxon>
    </lineage>
</organism>
<dbReference type="CDD" id="cd00093">
    <property type="entry name" value="HTH_XRE"/>
    <property type="match status" value="1"/>
</dbReference>
<dbReference type="SMART" id="SM00530">
    <property type="entry name" value="HTH_XRE"/>
    <property type="match status" value="1"/>
</dbReference>
<comment type="caution">
    <text evidence="2">The sequence shown here is derived from an EMBL/GenBank/DDBJ whole genome shotgun (WGS) entry which is preliminary data.</text>
</comment>
<dbReference type="Pfam" id="PF13560">
    <property type="entry name" value="HTH_31"/>
    <property type="match status" value="1"/>
</dbReference>
<protein>
    <submittedName>
        <fullName evidence="2">XRE family transcriptional regulator</fullName>
    </submittedName>
</protein>
<dbReference type="InterPro" id="IPR010982">
    <property type="entry name" value="Lambda_DNA-bd_dom_sf"/>
</dbReference>
<feature type="domain" description="HTH cro/C1-type" evidence="1">
    <location>
        <begin position="57"/>
        <end position="111"/>
    </location>
</feature>
<sequence length="119" mass="13177">MGSERGEMSDETVLDRLRASLTRKARDAAIAPADPLDEARVRAAVSQMARSRVSATLRQLRAARGLSYDVVRERTGLSQQFLYEVEYGSRRLTLNELMLLAECYGVSADDILGIDLENG</sequence>
<dbReference type="AlphaFoldDB" id="A0A7C1JW24"/>
<evidence type="ECO:0000259" key="1">
    <source>
        <dbReference type="PROSITE" id="PS50943"/>
    </source>
</evidence>
<dbReference type="PROSITE" id="PS50943">
    <property type="entry name" value="HTH_CROC1"/>
    <property type="match status" value="1"/>
</dbReference>
<accession>A0A7C1JW24</accession>
<name>A0A7C1JW24_9CHLR</name>
<dbReference type="SUPFAM" id="SSF47413">
    <property type="entry name" value="lambda repressor-like DNA-binding domains"/>
    <property type="match status" value="1"/>
</dbReference>
<proteinExistence type="predicted"/>
<gene>
    <name evidence="2" type="ORF">ENQ20_05985</name>
</gene>
<dbReference type="EMBL" id="DSMG01000066">
    <property type="protein sequence ID" value="HDX31028.1"/>
    <property type="molecule type" value="Genomic_DNA"/>
</dbReference>